<feature type="compositionally biased region" description="Basic and acidic residues" evidence="1">
    <location>
        <begin position="372"/>
        <end position="381"/>
    </location>
</feature>
<dbReference type="AlphaFoldDB" id="A0AAV5EEJ6"/>
<gene>
    <name evidence="2" type="primary">gb08400</name>
    <name evidence="2" type="ORF">PR202_gb08400</name>
</gene>
<accession>A0AAV5EEJ6</accession>
<protein>
    <submittedName>
        <fullName evidence="2">Uncharacterized protein</fullName>
    </submittedName>
</protein>
<dbReference type="FunFam" id="1.10.472.10:FF:000079">
    <property type="entry name" value="Putative cyclin-T1 family protein"/>
    <property type="match status" value="1"/>
</dbReference>
<dbReference type="InterPro" id="IPR036915">
    <property type="entry name" value="Cyclin-like_sf"/>
</dbReference>
<feature type="compositionally biased region" description="Low complexity" evidence="1">
    <location>
        <begin position="317"/>
        <end position="330"/>
    </location>
</feature>
<evidence type="ECO:0000313" key="2">
    <source>
        <dbReference type="EMBL" id="GJN20959.1"/>
    </source>
</evidence>
<dbReference type="Gene3D" id="1.10.472.10">
    <property type="entry name" value="Cyclin-like"/>
    <property type="match status" value="2"/>
</dbReference>
<sequence>MLLDGEPKIIDKLSHERMYSWYFTREELEKLSPSRKDGISESKESEIRHLYCSFIRDIGMRLKLYVISFAAEIYFLSVPFLECTSDDNSDSNNVLSSLLFASIPCQKWVAGEKLCFVAELMTIATVCIFLASKVEDTPCPLDLVVRVGYETMYRRDSVTAQRIRQKDIFERQKALILIGEILVLTTIRFDFNIQHPYRPLHDAMKNLGIIQKEVKQVAWNFVNDWFKTTLCLQFKPQYIAAGSLYLAAKVHNIKLPLHGPRVWWHQFDVAPKPLEAVIQQMMEHVSLKKSMSVRPSPIKNKEDLSDAKLIATNSPDSVLNQSSLSISNSSPDINEPNDHMHPGQYMINSHTSDSRISGPDNSSLSANANRDAVSKEHNKESLDQGVITKHDDGLLSCRNETSLDANPATEGNSGCMKPDVSHCNDLSAVNGDTLNKASKNDLIDGMDPLSEVISLDADMDRRNTQPVELSIANPNCCTDSLKADNICSDRILANASAGTVDGAPSAPVEIEVGHLHVELKKVDVGRIKDLLMKRKKRRDIQAQAVASEDLSEEAWIERELESVIVTKKEADRSATSDELNDEVWIERELESGIVVGPSSEKPITLDGLSEDDWIERELESGIIVEPAPARKKQKIE</sequence>
<dbReference type="GO" id="GO:0006357">
    <property type="term" value="P:regulation of transcription by RNA polymerase II"/>
    <property type="evidence" value="ECO:0007669"/>
    <property type="project" value="InterPro"/>
</dbReference>
<evidence type="ECO:0000313" key="3">
    <source>
        <dbReference type="Proteomes" id="UP001054889"/>
    </source>
</evidence>
<name>A0AAV5EEJ6_ELECO</name>
<comment type="caution">
    <text evidence="2">The sequence shown here is derived from an EMBL/GenBank/DDBJ whole genome shotgun (WGS) entry which is preliminary data.</text>
</comment>
<dbReference type="PANTHER" id="PTHR10026">
    <property type="entry name" value="CYCLIN"/>
    <property type="match status" value="1"/>
</dbReference>
<feature type="compositionally biased region" description="Polar residues" evidence="1">
    <location>
        <begin position="346"/>
        <end position="368"/>
    </location>
</feature>
<reference evidence="2" key="2">
    <citation type="submission" date="2021-12" db="EMBL/GenBank/DDBJ databases">
        <title>Resequencing data analysis of finger millet.</title>
        <authorList>
            <person name="Hatakeyama M."/>
            <person name="Aluri S."/>
            <person name="Balachadran M.T."/>
            <person name="Sivarajan S.R."/>
            <person name="Poveda L."/>
            <person name="Shimizu-Inatsugi R."/>
            <person name="Schlapbach R."/>
            <person name="Sreeman S.M."/>
            <person name="Shimizu K.K."/>
        </authorList>
    </citation>
    <scope>NUCLEOTIDE SEQUENCE</scope>
</reference>
<proteinExistence type="predicted"/>
<dbReference type="SUPFAM" id="SSF47954">
    <property type="entry name" value="Cyclin-like"/>
    <property type="match status" value="3"/>
</dbReference>
<evidence type="ECO:0000256" key="1">
    <source>
        <dbReference type="SAM" id="MobiDB-lite"/>
    </source>
</evidence>
<dbReference type="GO" id="GO:0016538">
    <property type="term" value="F:cyclin-dependent protein serine/threonine kinase regulator activity"/>
    <property type="evidence" value="ECO:0007669"/>
    <property type="project" value="InterPro"/>
</dbReference>
<reference evidence="2" key="1">
    <citation type="journal article" date="2018" name="DNA Res.">
        <title>Multiple hybrid de novo genome assembly of finger millet, an orphan allotetraploid crop.</title>
        <authorList>
            <person name="Hatakeyama M."/>
            <person name="Aluri S."/>
            <person name="Balachadran M.T."/>
            <person name="Sivarajan S.R."/>
            <person name="Patrignani A."/>
            <person name="Gruter S."/>
            <person name="Poveda L."/>
            <person name="Shimizu-Inatsugi R."/>
            <person name="Baeten J."/>
            <person name="Francoijs K.J."/>
            <person name="Nataraja K.N."/>
            <person name="Reddy Y.A.N."/>
            <person name="Phadnis S."/>
            <person name="Ravikumar R.L."/>
            <person name="Schlapbach R."/>
            <person name="Sreeman S.M."/>
            <person name="Shimizu K.K."/>
        </authorList>
    </citation>
    <scope>NUCLEOTIDE SEQUENCE</scope>
</reference>
<dbReference type="InterPro" id="IPR043198">
    <property type="entry name" value="Cyclin/Ssn8"/>
</dbReference>
<keyword evidence="3" id="KW-1185">Reference proteome</keyword>
<dbReference type="Proteomes" id="UP001054889">
    <property type="component" value="Unassembled WGS sequence"/>
</dbReference>
<dbReference type="EMBL" id="BQKI01000075">
    <property type="protein sequence ID" value="GJN20959.1"/>
    <property type="molecule type" value="Genomic_DNA"/>
</dbReference>
<organism evidence="2 3">
    <name type="scientific">Eleusine coracana subsp. coracana</name>
    <dbReference type="NCBI Taxonomy" id="191504"/>
    <lineage>
        <taxon>Eukaryota</taxon>
        <taxon>Viridiplantae</taxon>
        <taxon>Streptophyta</taxon>
        <taxon>Embryophyta</taxon>
        <taxon>Tracheophyta</taxon>
        <taxon>Spermatophyta</taxon>
        <taxon>Magnoliopsida</taxon>
        <taxon>Liliopsida</taxon>
        <taxon>Poales</taxon>
        <taxon>Poaceae</taxon>
        <taxon>PACMAD clade</taxon>
        <taxon>Chloridoideae</taxon>
        <taxon>Cynodonteae</taxon>
        <taxon>Eleusininae</taxon>
        <taxon>Eleusine</taxon>
    </lineage>
</organism>
<feature type="region of interest" description="Disordered" evidence="1">
    <location>
        <begin position="317"/>
        <end position="381"/>
    </location>
</feature>